<comment type="caution">
    <text evidence="2">The sequence shown here is derived from an EMBL/GenBank/DDBJ whole genome shotgun (WGS) entry which is preliminary data.</text>
</comment>
<accession>A0A1S1HFJ2</accession>
<keyword evidence="3" id="KW-1185">Reference proteome</keyword>
<protein>
    <recommendedName>
        <fullName evidence="1">Regulator of ribonuclease activity B domain-containing protein</fullName>
    </recommendedName>
</protein>
<dbReference type="SUPFAM" id="SSF89946">
    <property type="entry name" value="Hypothetical protein VC0424"/>
    <property type="match status" value="1"/>
</dbReference>
<gene>
    <name evidence="2" type="ORF">BHE75_02262</name>
</gene>
<reference evidence="2 3" key="1">
    <citation type="submission" date="2016-09" db="EMBL/GenBank/DDBJ databases">
        <title>Metabolic pathway, cell adaptation mechanisms and a novel monoxygenase revealed through proteogenomic-transcription analysis of a Sphingomonas haloaromaticamans strain degrading the fungicide ortho-phenylphenol.</title>
        <authorList>
            <person name="Perruchon C."/>
            <person name="Papadopoulou E.S."/>
            <person name="Rousidou C."/>
            <person name="Vasileiadis S."/>
            <person name="Tanou G."/>
            <person name="Amoutzias G."/>
            <person name="Molassiotis A."/>
            <person name="Karpouzas D.G."/>
        </authorList>
    </citation>
    <scope>NUCLEOTIDE SEQUENCE [LARGE SCALE GENOMIC DNA]</scope>
    <source>
        <strain evidence="2 3">P3</strain>
    </source>
</reference>
<name>A0A1S1HFJ2_9SPHN</name>
<dbReference type="EMBL" id="MIPT01000001">
    <property type="protein sequence ID" value="OHT20266.1"/>
    <property type="molecule type" value="Genomic_DNA"/>
</dbReference>
<sequence length="120" mass="13251">MKLPPVDPARLNEEWRADQDVLANLRENGDRPDIPRAVDVSFRGPPDALDDLADAAEELGFEVIETEPSDDGEPWLFLQRVQTADADAIKALTITCLQIEAMFGLEYDGWGCVAQTGLTH</sequence>
<dbReference type="InterPro" id="IPR036701">
    <property type="entry name" value="RraB-like_sf"/>
</dbReference>
<dbReference type="OrthoDB" id="7472091at2"/>
<feature type="domain" description="Regulator of ribonuclease activity B" evidence="1">
    <location>
        <begin position="16"/>
        <end position="112"/>
    </location>
</feature>
<dbReference type="Proteomes" id="UP000179467">
    <property type="component" value="Unassembled WGS sequence"/>
</dbReference>
<evidence type="ECO:0000259" key="1">
    <source>
        <dbReference type="Pfam" id="PF06877"/>
    </source>
</evidence>
<evidence type="ECO:0000313" key="3">
    <source>
        <dbReference type="Proteomes" id="UP000179467"/>
    </source>
</evidence>
<dbReference type="Gene3D" id="3.30.70.970">
    <property type="entry name" value="RraB-like"/>
    <property type="match status" value="1"/>
</dbReference>
<dbReference type="InterPro" id="IPR009671">
    <property type="entry name" value="RraB_dom"/>
</dbReference>
<dbReference type="AlphaFoldDB" id="A0A1S1HFJ2"/>
<evidence type="ECO:0000313" key="2">
    <source>
        <dbReference type="EMBL" id="OHT20266.1"/>
    </source>
</evidence>
<dbReference type="RefSeq" id="WP_015456882.1">
    <property type="nucleotide sequence ID" value="NZ_MIPT01000001.1"/>
</dbReference>
<proteinExistence type="predicted"/>
<organism evidence="2 3">
    <name type="scientific">Edaphosphingomonas haloaromaticamans</name>
    <dbReference type="NCBI Taxonomy" id="653954"/>
    <lineage>
        <taxon>Bacteria</taxon>
        <taxon>Pseudomonadati</taxon>
        <taxon>Pseudomonadota</taxon>
        <taxon>Alphaproteobacteria</taxon>
        <taxon>Sphingomonadales</taxon>
        <taxon>Rhizorhabdaceae</taxon>
        <taxon>Edaphosphingomonas</taxon>
    </lineage>
</organism>
<dbReference type="Pfam" id="PF06877">
    <property type="entry name" value="RraB"/>
    <property type="match status" value="1"/>
</dbReference>